<gene>
    <name evidence="4" type="ORF">D1114_22485</name>
</gene>
<keyword evidence="1" id="KW-0328">Glycosyltransferase</keyword>
<dbReference type="Gene3D" id="3.40.50.2000">
    <property type="entry name" value="Glycogen Phosphorylase B"/>
    <property type="match status" value="2"/>
</dbReference>
<dbReference type="EMBL" id="QWGP01000049">
    <property type="protein sequence ID" value="RHZ90714.1"/>
    <property type="molecule type" value="Genomic_DNA"/>
</dbReference>
<dbReference type="AlphaFoldDB" id="A0AAX1UER6"/>
<dbReference type="PANTHER" id="PTHR12526">
    <property type="entry name" value="GLYCOSYLTRANSFERASE"/>
    <property type="match status" value="1"/>
</dbReference>
<evidence type="ECO:0000313" key="5">
    <source>
        <dbReference type="Proteomes" id="UP000266305"/>
    </source>
</evidence>
<organism evidence="4 5">
    <name type="scientific">Cereibacter sphaeroides</name>
    <name type="common">Rhodobacter sphaeroides</name>
    <dbReference type="NCBI Taxonomy" id="1063"/>
    <lineage>
        <taxon>Bacteria</taxon>
        <taxon>Pseudomonadati</taxon>
        <taxon>Pseudomonadota</taxon>
        <taxon>Alphaproteobacteria</taxon>
        <taxon>Rhodobacterales</taxon>
        <taxon>Paracoccaceae</taxon>
        <taxon>Cereibacter</taxon>
    </lineage>
</organism>
<name>A0AAX1UER6_CERSP</name>
<evidence type="ECO:0000256" key="1">
    <source>
        <dbReference type="ARBA" id="ARBA00022676"/>
    </source>
</evidence>
<reference evidence="4 5" key="1">
    <citation type="submission" date="2018-08" db="EMBL/GenBank/DDBJ databases">
        <title>Draft genome sequence of Rhodobacter sphaeroides FY.</title>
        <authorList>
            <person name="Rayyan A."/>
            <person name="Meyer T.E."/>
            <person name="Kyndt J.A."/>
        </authorList>
    </citation>
    <scope>NUCLEOTIDE SEQUENCE [LARGE SCALE GENOMIC DNA]</scope>
    <source>
        <strain evidence="4 5">FY</strain>
    </source>
</reference>
<accession>A0AAX1UER6</accession>
<evidence type="ECO:0000259" key="3">
    <source>
        <dbReference type="Pfam" id="PF00534"/>
    </source>
</evidence>
<sequence>MQGDPVIARHYGPGGREHGGGIGRLIGYVVDEAARRGERHLVTDTRGERLSPRSALRFAGAMGRMALDRATAPERIAHIHMAGRGSTVRKILLCGWARTLGCRHVLHLHDYHYAADYEARPAWQRSLVRAMFAGADAAVVLGDPDRRLAVQRLQADPHRVVVLHNAVPDPGERPAPPPGPPCILFLGRLSERKGVPELLQALARPGMASLPWRAVLAGDGPVDDYRRQAEALGLAGRIEMPGWLDRPATEALCRQADILVLPSHAEGMSMAVLEGMAHGLAVVTTPVGSHPEVLRDGESGLFVKPGDVQALAEALDRLLSAPELRRALGARGRARFLSDFSMAAYGRQLDRLYAAIGAERAPGSAGEGQRP</sequence>
<dbReference type="RefSeq" id="WP_119001529.1">
    <property type="nucleotide sequence ID" value="NZ_QWGP01000049.1"/>
</dbReference>
<protein>
    <submittedName>
        <fullName evidence="4">Glycosyltransferase family 1 protein</fullName>
    </submittedName>
</protein>
<comment type="caution">
    <text evidence="4">The sequence shown here is derived from an EMBL/GenBank/DDBJ whole genome shotgun (WGS) entry which is preliminary data.</text>
</comment>
<dbReference type="CDD" id="cd03801">
    <property type="entry name" value="GT4_PimA-like"/>
    <property type="match status" value="1"/>
</dbReference>
<dbReference type="GO" id="GO:0016757">
    <property type="term" value="F:glycosyltransferase activity"/>
    <property type="evidence" value="ECO:0007669"/>
    <property type="project" value="UniProtKB-KW"/>
</dbReference>
<evidence type="ECO:0000256" key="2">
    <source>
        <dbReference type="ARBA" id="ARBA00022679"/>
    </source>
</evidence>
<dbReference type="Pfam" id="PF00534">
    <property type="entry name" value="Glycos_transf_1"/>
    <property type="match status" value="1"/>
</dbReference>
<proteinExistence type="predicted"/>
<dbReference type="SUPFAM" id="SSF53756">
    <property type="entry name" value="UDP-Glycosyltransferase/glycogen phosphorylase"/>
    <property type="match status" value="1"/>
</dbReference>
<evidence type="ECO:0000313" key="4">
    <source>
        <dbReference type="EMBL" id="RHZ90714.1"/>
    </source>
</evidence>
<dbReference type="InterPro" id="IPR001296">
    <property type="entry name" value="Glyco_trans_1"/>
</dbReference>
<keyword evidence="2" id="KW-0808">Transferase</keyword>
<dbReference type="PANTHER" id="PTHR12526:SF510">
    <property type="entry name" value="D-INOSITOL 3-PHOSPHATE GLYCOSYLTRANSFERASE"/>
    <property type="match status" value="1"/>
</dbReference>
<feature type="domain" description="Glycosyl transferase family 1" evidence="3">
    <location>
        <begin position="176"/>
        <end position="334"/>
    </location>
</feature>
<dbReference type="Proteomes" id="UP000266305">
    <property type="component" value="Unassembled WGS sequence"/>
</dbReference>